<protein>
    <submittedName>
        <fullName evidence="3">Translation-disabling ACNase RloC</fullName>
    </submittedName>
</protein>
<keyword evidence="1" id="KW-0742">SOS response</keyword>
<dbReference type="GO" id="GO:0006302">
    <property type="term" value="P:double-strand break repair"/>
    <property type="evidence" value="ECO:0007669"/>
    <property type="project" value="TreeGrafter"/>
</dbReference>
<evidence type="ECO:0000259" key="2">
    <source>
        <dbReference type="Pfam" id="PF13166"/>
    </source>
</evidence>
<keyword evidence="1" id="KW-0227">DNA damage</keyword>
<dbReference type="SUPFAM" id="SSF52540">
    <property type="entry name" value="P-loop containing nucleoside triphosphate hydrolases"/>
    <property type="match status" value="1"/>
</dbReference>
<dbReference type="Gene3D" id="3.40.50.300">
    <property type="entry name" value="P-loop containing nucleotide triphosphate hydrolases"/>
    <property type="match status" value="1"/>
</dbReference>
<dbReference type="PANTHER" id="PTHR32182:SF22">
    <property type="entry name" value="ATP-DEPENDENT ENDONUCLEASE, OLD FAMILY-RELATED"/>
    <property type="match status" value="1"/>
</dbReference>
<gene>
    <name evidence="3" type="ORF">FM101_04750</name>
</gene>
<evidence type="ECO:0000313" key="4">
    <source>
        <dbReference type="Proteomes" id="UP000195913"/>
    </source>
</evidence>
<feature type="domain" description="Protein CR006 P-loop" evidence="2">
    <location>
        <begin position="26"/>
        <end position="732"/>
    </location>
</feature>
<accession>A0A1R4FMR9</accession>
<dbReference type="PANTHER" id="PTHR32182">
    <property type="entry name" value="DNA REPLICATION AND REPAIR PROTEIN RECF"/>
    <property type="match status" value="1"/>
</dbReference>
<dbReference type="Proteomes" id="UP000195913">
    <property type="component" value="Unassembled WGS sequence"/>
</dbReference>
<proteinExistence type="predicted"/>
<dbReference type="InterPro" id="IPR027417">
    <property type="entry name" value="P-loop_NTPase"/>
</dbReference>
<organism evidence="3 4">
    <name type="scientific">Arthrobacter rhombi</name>
    <dbReference type="NCBI Taxonomy" id="71253"/>
    <lineage>
        <taxon>Bacteria</taxon>
        <taxon>Bacillati</taxon>
        <taxon>Actinomycetota</taxon>
        <taxon>Actinomycetes</taxon>
        <taxon>Micrococcales</taxon>
        <taxon>Micrococcaceae</taxon>
        <taxon>Arthrobacter</taxon>
    </lineage>
</organism>
<dbReference type="RefSeq" id="WP_158225938.1">
    <property type="nucleotide sequence ID" value="NZ_FUHW01000020.1"/>
</dbReference>
<reference evidence="3 4" key="1">
    <citation type="submission" date="2017-02" db="EMBL/GenBank/DDBJ databases">
        <authorList>
            <person name="Peterson S.W."/>
        </authorList>
    </citation>
    <scope>NUCLEOTIDE SEQUENCE [LARGE SCALE GENOMIC DNA]</scope>
    <source>
        <strain evidence="3 4">B Ar 00.02</strain>
    </source>
</reference>
<keyword evidence="4" id="KW-1185">Reference proteome</keyword>
<evidence type="ECO:0000313" key="3">
    <source>
        <dbReference type="EMBL" id="SJM57042.1"/>
    </source>
</evidence>
<dbReference type="AlphaFoldDB" id="A0A1R4FMR9"/>
<name>A0A1R4FMR9_9MICC</name>
<evidence type="ECO:0000256" key="1">
    <source>
        <dbReference type="ARBA" id="ARBA00023236"/>
    </source>
</evidence>
<dbReference type="InterPro" id="IPR026866">
    <property type="entry name" value="CR006_AAA"/>
</dbReference>
<dbReference type="EMBL" id="FUHW01000020">
    <property type="protein sequence ID" value="SJM57042.1"/>
    <property type="molecule type" value="Genomic_DNA"/>
</dbReference>
<dbReference type="GO" id="GO:0009432">
    <property type="term" value="P:SOS response"/>
    <property type="evidence" value="ECO:0007669"/>
    <property type="project" value="UniProtKB-KW"/>
</dbReference>
<dbReference type="Pfam" id="PF13166">
    <property type="entry name" value="AAA_13"/>
    <property type="match status" value="1"/>
</dbReference>
<dbReference type="GO" id="GO:0000731">
    <property type="term" value="P:DNA synthesis involved in DNA repair"/>
    <property type="evidence" value="ECO:0007669"/>
    <property type="project" value="TreeGrafter"/>
</dbReference>
<sequence>MIQHIAHVENFRTLAQSPHVGGDQSYFGAYTLIFGANGSGKSTISELLRQLGTVGAPSKTTLVTDTDTQRLTQGAPFESHRVWVFNSDFVHENLREFVSGSGPTAPIIKLGKVAVDDEAESRLLAKLVARNDIWKAGLESDQLAGIANRKKAISATKELVIEFLGTYDGARFNSNSFTTTKARALLDNPRAVRLSRETARQHMRTLSQAALEAISPPSMPLVDVRDFTNRARLIIARRQSESEFPELDGDLALAAWVQSGIAHHENNDDCKFCGSDMPESLLVRLTTYFKNGNAQIRADAEALASSCADASHALDQWIRELSAPSGIIAAESEKWASAVDSAKAFVVETTASLREIQSACETKATNLSYDESLASPNMRSQDFLAELAACVERHETERTDYSAVQNKAVDELALHAAAFHQSDLTAAENRLARVASALELVNAQSESCASKLKAIEARRLNTSEMAAQLTDDLHTIFGKTTLTIQPTSDGSGYQAVREDGPAKFLSEGEQRILALVYFIRTLDDDNFDRKNATVVIDDPSTSLDRENVFATSAWLDQQLDGVRQRILLTHSFDFFQLQLRAQNSNENDEPDAPDGAGTVPAHRVLEIRSSQIVGADSNEITIRAFPEKILSAPSEYVYLFRRVAEACAGLDDENLPVVGNAARRLIEGFLAFKAPQASNFGSRFALCIPTGISSGVANQVKTFLHNQSHRSAPDPSSTGVEMALLPSVKGVMAFMRACDETHFTGLAKAVGIDPKDILTGRDLAAARGQIKT</sequence>